<dbReference type="EMBL" id="BPLQ01010174">
    <property type="protein sequence ID" value="GIY48952.1"/>
    <property type="molecule type" value="Genomic_DNA"/>
</dbReference>
<evidence type="ECO:0000313" key="1">
    <source>
        <dbReference type="EMBL" id="GIY48952.1"/>
    </source>
</evidence>
<evidence type="ECO:0008006" key="3">
    <source>
        <dbReference type="Google" id="ProtNLM"/>
    </source>
</evidence>
<organism evidence="1 2">
    <name type="scientific">Caerostris darwini</name>
    <dbReference type="NCBI Taxonomy" id="1538125"/>
    <lineage>
        <taxon>Eukaryota</taxon>
        <taxon>Metazoa</taxon>
        <taxon>Ecdysozoa</taxon>
        <taxon>Arthropoda</taxon>
        <taxon>Chelicerata</taxon>
        <taxon>Arachnida</taxon>
        <taxon>Araneae</taxon>
        <taxon>Araneomorphae</taxon>
        <taxon>Entelegynae</taxon>
        <taxon>Araneoidea</taxon>
        <taxon>Araneidae</taxon>
        <taxon>Caerostris</taxon>
    </lineage>
</organism>
<comment type="caution">
    <text evidence="1">The sequence shown here is derived from an EMBL/GenBank/DDBJ whole genome shotgun (WGS) entry which is preliminary data.</text>
</comment>
<keyword evidence="2" id="KW-1185">Reference proteome</keyword>
<dbReference type="AlphaFoldDB" id="A0AAV4TUH7"/>
<dbReference type="Proteomes" id="UP001054837">
    <property type="component" value="Unassembled WGS sequence"/>
</dbReference>
<sequence>MNGYQWEFVTGKILQLYSFRSLPDISLDGIFLNPFSKKDNKIQTLLSSIRFKQNCDFIWSSPCIHIRWAFV</sequence>
<reference evidence="1 2" key="1">
    <citation type="submission" date="2021-06" db="EMBL/GenBank/DDBJ databases">
        <title>Caerostris darwini draft genome.</title>
        <authorList>
            <person name="Kono N."/>
            <person name="Arakawa K."/>
        </authorList>
    </citation>
    <scope>NUCLEOTIDE SEQUENCE [LARGE SCALE GENOMIC DNA]</scope>
</reference>
<proteinExistence type="predicted"/>
<protein>
    <recommendedName>
        <fullName evidence="3">Maturase K</fullName>
    </recommendedName>
</protein>
<gene>
    <name evidence="1" type="ORF">CDAR_256211</name>
</gene>
<evidence type="ECO:0000313" key="2">
    <source>
        <dbReference type="Proteomes" id="UP001054837"/>
    </source>
</evidence>
<accession>A0AAV4TUH7</accession>
<name>A0AAV4TUH7_9ARAC</name>